<name>A0A8T2A8Q9_9BRAS</name>
<sequence>MADSDFRLRRNVDVVSDDDGGDHLPRTGIRFRVGDFPVVFFFLFGGVLSAVRFLRSRFGTVGSSFGGVVFTGESFPEVKDGPRCAAGVCSNCCGSFRRRRKDYGPLGG</sequence>
<evidence type="ECO:0000313" key="2">
    <source>
        <dbReference type="EMBL" id="KAG7569528.1"/>
    </source>
</evidence>
<dbReference type="Proteomes" id="UP000694240">
    <property type="component" value="Chromosome 9"/>
</dbReference>
<dbReference type="EMBL" id="JAEFBK010000009">
    <property type="protein sequence ID" value="KAG7569528.1"/>
    <property type="molecule type" value="Genomic_DNA"/>
</dbReference>
<gene>
    <name evidence="2" type="ORF">ISN45_Aa04g022310</name>
</gene>
<proteinExistence type="predicted"/>
<evidence type="ECO:0000256" key="1">
    <source>
        <dbReference type="SAM" id="Phobius"/>
    </source>
</evidence>
<organism evidence="2 3">
    <name type="scientific">Arabidopsis thaliana x Arabidopsis arenosa</name>
    <dbReference type="NCBI Taxonomy" id="1240361"/>
    <lineage>
        <taxon>Eukaryota</taxon>
        <taxon>Viridiplantae</taxon>
        <taxon>Streptophyta</taxon>
        <taxon>Embryophyta</taxon>
        <taxon>Tracheophyta</taxon>
        <taxon>Spermatophyta</taxon>
        <taxon>Magnoliopsida</taxon>
        <taxon>eudicotyledons</taxon>
        <taxon>Gunneridae</taxon>
        <taxon>Pentapetalae</taxon>
        <taxon>rosids</taxon>
        <taxon>malvids</taxon>
        <taxon>Brassicales</taxon>
        <taxon>Brassicaceae</taxon>
        <taxon>Camelineae</taxon>
        <taxon>Arabidopsis</taxon>
    </lineage>
</organism>
<protein>
    <recommendedName>
        <fullName evidence="4">Transmembrane protein</fullName>
    </recommendedName>
</protein>
<evidence type="ECO:0000313" key="3">
    <source>
        <dbReference type="Proteomes" id="UP000694240"/>
    </source>
</evidence>
<keyword evidence="1" id="KW-0472">Membrane</keyword>
<accession>A0A8T2A8Q9</accession>
<dbReference type="AlphaFoldDB" id="A0A8T2A8Q9"/>
<feature type="transmembrane region" description="Helical" evidence="1">
    <location>
        <begin position="36"/>
        <end position="54"/>
    </location>
</feature>
<reference evidence="2 3" key="1">
    <citation type="submission" date="2020-12" db="EMBL/GenBank/DDBJ databases">
        <title>Concerted genomic and epigenomic changes stabilize Arabidopsis allopolyploids.</title>
        <authorList>
            <person name="Chen Z."/>
        </authorList>
    </citation>
    <scope>NUCLEOTIDE SEQUENCE [LARGE SCALE GENOMIC DNA]</scope>
    <source>
        <strain evidence="2">Allo738</strain>
        <tissue evidence="2">Leaf</tissue>
    </source>
</reference>
<keyword evidence="1" id="KW-1133">Transmembrane helix</keyword>
<keyword evidence="3" id="KW-1185">Reference proteome</keyword>
<keyword evidence="1" id="KW-0812">Transmembrane</keyword>
<evidence type="ECO:0008006" key="4">
    <source>
        <dbReference type="Google" id="ProtNLM"/>
    </source>
</evidence>
<comment type="caution">
    <text evidence="2">The sequence shown here is derived from an EMBL/GenBank/DDBJ whole genome shotgun (WGS) entry which is preliminary data.</text>
</comment>